<dbReference type="Gene3D" id="3.30.1330.60">
    <property type="entry name" value="OmpA-like domain"/>
    <property type="match status" value="1"/>
</dbReference>
<gene>
    <name evidence="1" type="ORF">A6P07_17735</name>
</gene>
<dbReference type="RefSeq" id="WP_024892368.1">
    <property type="nucleotide sequence ID" value="NZ_LWRZ01000257.1"/>
</dbReference>
<evidence type="ECO:0008006" key="3">
    <source>
        <dbReference type="Google" id="ProtNLM"/>
    </source>
</evidence>
<evidence type="ECO:0000313" key="1">
    <source>
        <dbReference type="EMBL" id="OCX68697.1"/>
    </source>
</evidence>
<dbReference type="SUPFAM" id="SSF103088">
    <property type="entry name" value="OmpA-like"/>
    <property type="match status" value="1"/>
</dbReference>
<evidence type="ECO:0000313" key="2">
    <source>
        <dbReference type="Proteomes" id="UP000094893"/>
    </source>
</evidence>
<dbReference type="EMBL" id="LWSA01000285">
    <property type="protein sequence ID" value="OCX68697.1"/>
    <property type="molecule type" value="Genomic_DNA"/>
</dbReference>
<dbReference type="Proteomes" id="UP000094893">
    <property type="component" value="Unassembled WGS sequence"/>
</dbReference>
<sequence>MIAQITYAHHIDTPGHSSGNGIEVRRSDNWILGAAQAVTVFIVEPESFGTEWKRALTLYFPFNSAKLTETQIREIGNLPLSAHYRIVGSASYPGSDRYNYELGLHRSQAVASLLKKAHARISVMVVSLGNAFASPQKDRFGKDQKAVVQIPGK</sequence>
<dbReference type="InterPro" id="IPR036737">
    <property type="entry name" value="OmpA-like_sf"/>
</dbReference>
<dbReference type="AlphaFoldDB" id="A0A1C2IYF2"/>
<protein>
    <recommendedName>
        <fullName evidence="3">OmpA-like domain-containing protein</fullName>
    </recommendedName>
</protein>
<accession>A0A1C2IYF2</accession>
<name>A0A1C2IYF2_ACITH</name>
<organism evidence="1 2">
    <name type="scientific">Acidithiobacillus thiooxidans</name>
    <name type="common">Thiobacillus thiooxidans</name>
    <dbReference type="NCBI Taxonomy" id="930"/>
    <lineage>
        <taxon>Bacteria</taxon>
        <taxon>Pseudomonadati</taxon>
        <taxon>Pseudomonadota</taxon>
        <taxon>Acidithiobacillia</taxon>
        <taxon>Acidithiobacillales</taxon>
        <taxon>Acidithiobacillaceae</taxon>
        <taxon>Acidithiobacillus</taxon>
    </lineage>
</organism>
<reference evidence="1 2" key="1">
    <citation type="journal article" date="2016" name="Int. J. Mol. Sci.">
        <title>Comparative genomics of the extreme acidophile Acidithiobacillus thiooxidans reveals intraspecific divergence and niche adaptation.</title>
        <authorList>
            <person name="Zhang X."/>
            <person name="Feng X."/>
            <person name="Tao J."/>
            <person name="Ma L."/>
            <person name="Xiao Y."/>
            <person name="Liang Y."/>
            <person name="Liu X."/>
            <person name="Yin H."/>
        </authorList>
    </citation>
    <scope>NUCLEOTIDE SEQUENCE [LARGE SCALE GENOMIC DNA]</scope>
    <source>
        <strain evidence="1 2">A02</strain>
    </source>
</reference>
<proteinExistence type="predicted"/>
<comment type="caution">
    <text evidence="1">The sequence shown here is derived from an EMBL/GenBank/DDBJ whole genome shotgun (WGS) entry which is preliminary data.</text>
</comment>